<sequence length="73" mass="8610">MYSFVKKILITLESRPIILLKIKLNILKSSNNKKSNDWKYDNSYTKCIANRNTIQSVISEMMPYSFINLFLTM</sequence>
<keyword evidence="2" id="KW-1185">Reference proteome</keyword>
<comment type="caution">
    <text evidence="1">The sequence shown here is derived from an EMBL/GenBank/DDBJ whole genome shotgun (WGS) entry which is preliminary data.</text>
</comment>
<evidence type="ECO:0000313" key="2">
    <source>
        <dbReference type="Proteomes" id="UP000680279"/>
    </source>
</evidence>
<name>A0ABQ4K5D3_9BACI</name>
<gene>
    <name evidence="1" type="ORF">J1TS3_13740</name>
</gene>
<dbReference type="Proteomes" id="UP000680279">
    <property type="component" value="Unassembled WGS sequence"/>
</dbReference>
<accession>A0ABQ4K5D3</accession>
<proteinExistence type="predicted"/>
<evidence type="ECO:0000313" key="1">
    <source>
        <dbReference type="EMBL" id="GIN20240.1"/>
    </source>
</evidence>
<protein>
    <submittedName>
        <fullName evidence="1">Uncharacterized protein</fullName>
    </submittedName>
</protein>
<dbReference type="EMBL" id="BOQT01000003">
    <property type="protein sequence ID" value="GIN20240.1"/>
    <property type="molecule type" value="Genomic_DNA"/>
</dbReference>
<reference evidence="1 2" key="1">
    <citation type="submission" date="2021-03" db="EMBL/GenBank/DDBJ databases">
        <title>Antimicrobial resistance genes in bacteria isolated from Japanese honey, and their potential for conferring macrolide and lincosamide resistance in the American foulbrood pathogen Paenibacillus larvae.</title>
        <authorList>
            <person name="Okamoto M."/>
            <person name="Kumagai M."/>
            <person name="Kanamori H."/>
            <person name="Takamatsu D."/>
        </authorList>
    </citation>
    <scope>NUCLEOTIDE SEQUENCE [LARGE SCALE GENOMIC DNA]</scope>
    <source>
        <strain evidence="1 2">J1TS3</strain>
    </source>
</reference>
<organism evidence="1 2">
    <name type="scientific">Siminovitchia fordii</name>
    <dbReference type="NCBI Taxonomy" id="254759"/>
    <lineage>
        <taxon>Bacteria</taxon>
        <taxon>Bacillati</taxon>
        <taxon>Bacillota</taxon>
        <taxon>Bacilli</taxon>
        <taxon>Bacillales</taxon>
        <taxon>Bacillaceae</taxon>
        <taxon>Siminovitchia</taxon>
    </lineage>
</organism>